<dbReference type="Gene3D" id="2.60.120.620">
    <property type="entry name" value="q2cbj1_9rhob like domain"/>
    <property type="match status" value="1"/>
</dbReference>
<dbReference type="SUPFAM" id="SSF51197">
    <property type="entry name" value="Clavaminate synthase-like"/>
    <property type="match status" value="1"/>
</dbReference>
<dbReference type="InterPro" id="IPR008775">
    <property type="entry name" value="Phytyl_CoA_dOase-like"/>
</dbReference>
<keyword evidence="3" id="KW-1185">Reference proteome</keyword>
<evidence type="ECO:0000313" key="2">
    <source>
        <dbReference type="EMBL" id="MCP9291212.1"/>
    </source>
</evidence>
<protein>
    <submittedName>
        <fullName evidence="2">Phytanoyl-CoA dioxygenase family protein</fullName>
    </submittedName>
</protein>
<comment type="cofactor">
    <cofactor evidence="1">
        <name>Fe(2+)</name>
        <dbReference type="ChEBI" id="CHEBI:29033"/>
    </cofactor>
</comment>
<dbReference type="EMBL" id="JANDBC010000001">
    <property type="protein sequence ID" value="MCP9291212.1"/>
    <property type="molecule type" value="Genomic_DNA"/>
</dbReference>
<reference evidence="2" key="1">
    <citation type="submission" date="2022-06" db="EMBL/GenBank/DDBJ databases">
        <title>Gracilimonas sp. CAU 1638 isolated from sea sediment.</title>
        <authorList>
            <person name="Kim W."/>
        </authorList>
    </citation>
    <scope>NUCLEOTIDE SEQUENCE</scope>
    <source>
        <strain evidence="2">CAU 1638</strain>
    </source>
</reference>
<dbReference type="RefSeq" id="WP_255133953.1">
    <property type="nucleotide sequence ID" value="NZ_JANDBC010000001.1"/>
</dbReference>
<dbReference type="PANTHER" id="PTHR20883">
    <property type="entry name" value="PHYTANOYL-COA DIOXYGENASE DOMAIN CONTAINING 1"/>
    <property type="match status" value="1"/>
</dbReference>
<proteinExistence type="predicted"/>
<name>A0A9X2L2S4_9BACT</name>
<gene>
    <name evidence="2" type="ORF">NM125_06425</name>
</gene>
<dbReference type="Proteomes" id="UP001139125">
    <property type="component" value="Unassembled WGS sequence"/>
</dbReference>
<evidence type="ECO:0000256" key="1">
    <source>
        <dbReference type="ARBA" id="ARBA00001954"/>
    </source>
</evidence>
<keyword evidence="2" id="KW-0560">Oxidoreductase</keyword>
<dbReference type="Pfam" id="PF05721">
    <property type="entry name" value="PhyH"/>
    <property type="match status" value="1"/>
</dbReference>
<dbReference type="PANTHER" id="PTHR20883:SF48">
    <property type="entry name" value="ECTOINE DIOXYGENASE"/>
    <property type="match status" value="1"/>
</dbReference>
<organism evidence="2 3">
    <name type="scientific">Gracilimonas sediminicola</name>
    <dbReference type="NCBI Taxonomy" id="2952158"/>
    <lineage>
        <taxon>Bacteria</taxon>
        <taxon>Pseudomonadati</taxon>
        <taxon>Balneolota</taxon>
        <taxon>Balneolia</taxon>
        <taxon>Balneolales</taxon>
        <taxon>Balneolaceae</taxon>
        <taxon>Gracilimonas</taxon>
    </lineage>
</organism>
<sequence length="266" mass="31019">MLLSQNEVQFYQNNSYLIKKGLFKNEIDSISKMVDEVASWGDDYSKWLRFYEMDDPTKLSRVENFAPYHDELNKILTGQRMISLVTELMGEKAVLYKERINYKYPNGGAHSAHQDGVAYEKGMEMKFDADSSPYISFLISIDPATESNGCLEVVPNWPLEKLEILPMEQPYPEHPNFSKISQSIEDELEWKKLKTEPGDVIFFTERLPHRSQRNNSDKSRRILYGVYNPLSEGDKREEYYEKKRVNINDKRYLVGNPHAPVKTGQK</sequence>
<dbReference type="GO" id="GO:0016706">
    <property type="term" value="F:2-oxoglutarate-dependent dioxygenase activity"/>
    <property type="evidence" value="ECO:0007669"/>
    <property type="project" value="UniProtKB-ARBA"/>
</dbReference>
<evidence type="ECO:0000313" key="3">
    <source>
        <dbReference type="Proteomes" id="UP001139125"/>
    </source>
</evidence>
<accession>A0A9X2L2S4</accession>
<dbReference type="AlphaFoldDB" id="A0A9X2L2S4"/>
<dbReference type="GO" id="GO:0005506">
    <property type="term" value="F:iron ion binding"/>
    <property type="evidence" value="ECO:0007669"/>
    <property type="project" value="UniProtKB-ARBA"/>
</dbReference>
<keyword evidence="2" id="KW-0223">Dioxygenase</keyword>
<comment type="caution">
    <text evidence="2">The sequence shown here is derived from an EMBL/GenBank/DDBJ whole genome shotgun (WGS) entry which is preliminary data.</text>
</comment>